<dbReference type="InterPro" id="IPR016032">
    <property type="entry name" value="Sig_transdc_resp-reg_C-effctor"/>
</dbReference>
<sequence>METREYRILIVTPENRIALKLKEALELKKWTVVVAPTYNDGLFLFRESQIDLVITDSQLDKGESLDFLKEIRTISSVPIVVVTNQETSRTVITAFSMGADDVIEQPYHYEEAVCRVERLFRYYYHNSPFYEATGTFISPDLSVDFAQETVRVLNKTIDLTQLEYKVLVYLIHHKEEVVTREELLEKVWGYDKFGSNRTVDNLIQKLRKKLAVYSQEAAGYIRTEWRKGYRFKVPN</sequence>
<dbReference type="PANTHER" id="PTHR48111:SF1">
    <property type="entry name" value="TWO-COMPONENT RESPONSE REGULATOR ORR33"/>
    <property type="match status" value="1"/>
</dbReference>
<feature type="modified residue" description="4-aspartylphosphate" evidence="6">
    <location>
        <position position="56"/>
    </location>
</feature>
<dbReference type="InterPro" id="IPR001789">
    <property type="entry name" value="Sig_transdc_resp-reg_receiver"/>
</dbReference>
<evidence type="ECO:0000256" key="6">
    <source>
        <dbReference type="PROSITE-ProRule" id="PRU00169"/>
    </source>
</evidence>
<dbReference type="Proteomes" id="UP000287101">
    <property type="component" value="Unassembled WGS sequence"/>
</dbReference>
<keyword evidence="2" id="KW-0902">Two-component regulatory system</keyword>
<evidence type="ECO:0008006" key="12">
    <source>
        <dbReference type="Google" id="ProtNLM"/>
    </source>
</evidence>
<feature type="domain" description="OmpR/PhoB-type" evidence="9">
    <location>
        <begin position="133"/>
        <end position="233"/>
    </location>
</feature>
<feature type="DNA-binding region" description="OmpR/PhoB-type" evidence="7">
    <location>
        <begin position="133"/>
        <end position="233"/>
    </location>
</feature>
<keyword evidence="5" id="KW-0804">Transcription</keyword>
<dbReference type="Pfam" id="PF00486">
    <property type="entry name" value="Trans_reg_C"/>
    <property type="match status" value="1"/>
</dbReference>
<dbReference type="Gene3D" id="3.40.50.2300">
    <property type="match status" value="1"/>
</dbReference>
<name>A0A430ABV8_9ENTE</name>
<dbReference type="InterPro" id="IPR001867">
    <property type="entry name" value="OmpR/PhoB-type_DNA-bd"/>
</dbReference>
<dbReference type="EMBL" id="NGJY01000001">
    <property type="protein sequence ID" value="RSU04682.1"/>
    <property type="molecule type" value="Genomic_DNA"/>
</dbReference>
<evidence type="ECO:0000256" key="1">
    <source>
        <dbReference type="ARBA" id="ARBA00022553"/>
    </source>
</evidence>
<feature type="domain" description="Response regulatory" evidence="8">
    <location>
        <begin position="7"/>
        <end position="120"/>
    </location>
</feature>
<evidence type="ECO:0000259" key="9">
    <source>
        <dbReference type="PROSITE" id="PS51755"/>
    </source>
</evidence>
<dbReference type="InterPro" id="IPR011006">
    <property type="entry name" value="CheY-like_superfamily"/>
</dbReference>
<dbReference type="GO" id="GO:0032993">
    <property type="term" value="C:protein-DNA complex"/>
    <property type="evidence" value="ECO:0007669"/>
    <property type="project" value="TreeGrafter"/>
</dbReference>
<protein>
    <recommendedName>
        <fullName evidence="12">DNA-binding response regulator</fullName>
    </recommendedName>
</protein>
<dbReference type="SMART" id="SM00448">
    <property type="entry name" value="REC"/>
    <property type="match status" value="1"/>
</dbReference>
<dbReference type="SUPFAM" id="SSF52172">
    <property type="entry name" value="CheY-like"/>
    <property type="match status" value="1"/>
</dbReference>
<gene>
    <name evidence="10" type="ORF">CBF31_01300</name>
</gene>
<evidence type="ECO:0000256" key="5">
    <source>
        <dbReference type="ARBA" id="ARBA00023163"/>
    </source>
</evidence>
<dbReference type="PROSITE" id="PS51755">
    <property type="entry name" value="OMPR_PHOB"/>
    <property type="match status" value="1"/>
</dbReference>
<dbReference type="RefSeq" id="WP_126830181.1">
    <property type="nucleotide sequence ID" value="NZ_CBCRYB010000002.1"/>
</dbReference>
<accession>A0A430ABV8</accession>
<evidence type="ECO:0000256" key="4">
    <source>
        <dbReference type="ARBA" id="ARBA00023125"/>
    </source>
</evidence>
<keyword evidence="4 7" id="KW-0238">DNA-binding</keyword>
<evidence type="ECO:0000313" key="11">
    <source>
        <dbReference type="Proteomes" id="UP000287101"/>
    </source>
</evidence>
<dbReference type="SUPFAM" id="SSF46894">
    <property type="entry name" value="C-terminal effector domain of the bipartite response regulators"/>
    <property type="match status" value="1"/>
</dbReference>
<dbReference type="GO" id="GO:0005829">
    <property type="term" value="C:cytosol"/>
    <property type="evidence" value="ECO:0007669"/>
    <property type="project" value="TreeGrafter"/>
</dbReference>
<dbReference type="PANTHER" id="PTHR48111">
    <property type="entry name" value="REGULATOR OF RPOS"/>
    <property type="match status" value="1"/>
</dbReference>
<proteinExistence type="predicted"/>
<reference evidence="10 11" key="1">
    <citation type="submission" date="2017-05" db="EMBL/GenBank/DDBJ databases">
        <title>Vagococcus spp. assemblies.</title>
        <authorList>
            <person name="Gulvik C.A."/>
        </authorList>
    </citation>
    <scope>NUCLEOTIDE SEQUENCE [LARGE SCALE GENOMIC DNA]</scope>
    <source>
        <strain evidence="10 11">CCUG 41755</strain>
    </source>
</reference>
<evidence type="ECO:0000256" key="7">
    <source>
        <dbReference type="PROSITE-ProRule" id="PRU01091"/>
    </source>
</evidence>
<dbReference type="InterPro" id="IPR036388">
    <property type="entry name" value="WH-like_DNA-bd_sf"/>
</dbReference>
<keyword evidence="1 6" id="KW-0597">Phosphoprotein</keyword>
<dbReference type="InterPro" id="IPR039420">
    <property type="entry name" value="WalR-like"/>
</dbReference>
<evidence type="ECO:0000313" key="10">
    <source>
        <dbReference type="EMBL" id="RSU04682.1"/>
    </source>
</evidence>
<evidence type="ECO:0000256" key="3">
    <source>
        <dbReference type="ARBA" id="ARBA00023015"/>
    </source>
</evidence>
<dbReference type="GO" id="GO:0000976">
    <property type="term" value="F:transcription cis-regulatory region binding"/>
    <property type="evidence" value="ECO:0007669"/>
    <property type="project" value="TreeGrafter"/>
</dbReference>
<keyword evidence="11" id="KW-1185">Reference proteome</keyword>
<dbReference type="Gene3D" id="1.10.10.10">
    <property type="entry name" value="Winged helix-like DNA-binding domain superfamily/Winged helix DNA-binding domain"/>
    <property type="match status" value="1"/>
</dbReference>
<dbReference type="GO" id="GO:0000156">
    <property type="term" value="F:phosphorelay response regulator activity"/>
    <property type="evidence" value="ECO:0007669"/>
    <property type="project" value="TreeGrafter"/>
</dbReference>
<dbReference type="CDD" id="cd00383">
    <property type="entry name" value="trans_reg_C"/>
    <property type="match status" value="1"/>
</dbReference>
<dbReference type="GO" id="GO:0006355">
    <property type="term" value="P:regulation of DNA-templated transcription"/>
    <property type="evidence" value="ECO:0007669"/>
    <property type="project" value="InterPro"/>
</dbReference>
<comment type="caution">
    <text evidence="10">The sequence shown here is derived from an EMBL/GenBank/DDBJ whole genome shotgun (WGS) entry which is preliminary data.</text>
</comment>
<dbReference type="OrthoDB" id="1779039at2"/>
<evidence type="ECO:0000256" key="2">
    <source>
        <dbReference type="ARBA" id="ARBA00023012"/>
    </source>
</evidence>
<evidence type="ECO:0000259" key="8">
    <source>
        <dbReference type="PROSITE" id="PS50110"/>
    </source>
</evidence>
<organism evidence="10 11">
    <name type="scientific">Vagococcus fessus</name>
    <dbReference type="NCBI Taxonomy" id="120370"/>
    <lineage>
        <taxon>Bacteria</taxon>
        <taxon>Bacillati</taxon>
        <taxon>Bacillota</taxon>
        <taxon>Bacilli</taxon>
        <taxon>Lactobacillales</taxon>
        <taxon>Enterococcaceae</taxon>
        <taxon>Vagococcus</taxon>
    </lineage>
</organism>
<dbReference type="SMART" id="SM00862">
    <property type="entry name" value="Trans_reg_C"/>
    <property type="match status" value="1"/>
</dbReference>
<dbReference type="Pfam" id="PF00072">
    <property type="entry name" value="Response_reg"/>
    <property type="match status" value="1"/>
</dbReference>
<dbReference type="AlphaFoldDB" id="A0A430ABV8"/>
<dbReference type="PROSITE" id="PS50110">
    <property type="entry name" value="RESPONSE_REGULATORY"/>
    <property type="match status" value="1"/>
</dbReference>
<keyword evidence="3" id="KW-0805">Transcription regulation</keyword>